<evidence type="ECO:0000256" key="1">
    <source>
        <dbReference type="SAM" id="MobiDB-lite"/>
    </source>
</evidence>
<evidence type="ECO:0000259" key="2">
    <source>
        <dbReference type="Pfam" id="PF13391"/>
    </source>
</evidence>
<accession>A0A4Y9ZQS4</accession>
<sequence>MSTDSTPPNKPVSGSVWLVLTEDINHQPVFYLDIEITVIKCLCLKPVKFFRFLVWCILGAQGSVLYADSIVSDDAELVSGGIYRLRAPRSDLLERAIDMEMIRARSSSQTSCTSAQEGFYDDLVDRDVCCVFTGDRITCLATHIIPFAEDNQLLNEIVTNRQIDIDEDVSDLFDLCDVRNGLLASADIHCYLDKRILAILPTPNHILQIEDIPPRAEFRREPFDEVEYPAGKRFTLQHLVRSTGERALHGLDAKFKKQTDAKLPSTLLLNYHYGNVAVQQWGRGWERVLSQRAIGKRGCAAIAKETTDDDEGPDAGDFILYCSVNTEAARKRREDSAKQFNDSINDWRNKVPG</sequence>
<organism evidence="3 4">
    <name type="scientific">Hericium alpestre</name>
    <dbReference type="NCBI Taxonomy" id="135208"/>
    <lineage>
        <taxon>Eukaryota</taxon>
        <taxon>Fungi</taxon>
        <taxon>Dikarya</taxon>
        <taxon>Basidiomycota</taxon>
        <taxon>Agaricomycotina</taxon>
        <taxon>Agaricomycetes</taxon>
        <taxon>Russulales</taxon>
        <taxon>Hericiaceae</taxon>
        <taxon>Hericium</taxon>
    </lineage>
</organism>
<keyword evidence="4" id="KW-1185">Reference proteome</keyword>
<dbReference type="Pfam" id="PF13391">
    <property type="entry name" value="HNH_2"/>
    <property type="match status" value="1"/>
</dbReference>
<evidence type="ECO:0000313" key="4">
    <source>
        <dbReference type="Proteomes" id="UP000298061"/>
    </source>
</evidence>
<protein>
    <recommendedName>
        <fullName evidence="2">HNH nuclease domain-containing protein</fullName>
    </recommendedName>
</protein>
<gene>
    <name evidence="3" type="ORF">EWM64_g7833</name>
</gene>
<dbReference type="AlphaFoldDB" id="A0A4Y9ZQS4"/>
<dbReference type="Proteomes" id="UP000298061">
    <property type="component" value="Unassembled WGS sequence"/>
</dbReference>
<proteinExistence type="predicted"/>
<feature type="domain" description="HNH nuclease" evidence="2">
    <location>
        <begin position="130"/>
        <end position="199"/>
    </location>
</feature>
<feature type="region of interest" description="Disordered" evidence="1">
    <location>
        <begin position="332"/>
        <end position="353"/>
    </location>
</feature>
<name>A0A4Y9ZQS4_9AGAM</name>
<dbReference type="EMBL" id="SFCI01001292">
    <property type="protein sequence ID" value="TFY76181.1"/>
    <property type="molecule type" value="Genomic_DNA"/>
</dbReference>
<comment type="caution">
    <text evidence="3">The sequence shown here is derived from an EMBL/GenBank/DDBJ whole genome shotgun (WGS) entry which is preliminary data.</text>
</comment>
<evidence type="ECO:0000313" key="3">
    <source>
        <dbReference type="EMBL" id="TFY76181.1"/>
    </source>
</evidence>
<reference evidence="3 4" key="1">
    <citation type="submission" date="2019-02" db="EMBL/GenBank/DDBJ databases">
        <title>Genome sequencing of the rare red list fungi Hericium alpestre (H. flagellum).</title>
        <authorList>
            <person name="Buettner E."/>
            <person name="Kellner H."/>
        </authorList>
    </citation>
    <scope>NUCLEOTIDE SEQUENCE [LARGE SCALE GENOMIC DNA]</scope>
    <source>
        <strain evidence="3 4">DSM 108284</strain>
    </source>
</reference>
<dbReference type="OrthoDB" id="3267100at2759"/>
<dbReference type="InterPro" id="IPR003615">
    <property type="entry name" value="HNH_nuc"/>
</dbReference>